<comment type="caution">
    <text evidence="2">The sequence shown here is derived from an EMBL/GenBank/DDBJ whole genome shotgun (WGS) entry which is preliminary data.</text>
</comment>
<feature type="transmembrane region" description="Helical" evidence="1">
    <location>
        <begin position="64"/>
        <end position="90"/>
    </location>
</feature>
<feature type="non-terminal residue" evidence="2">
    <location>
        <position position="1"/>
    </location>
</feature>
<keyword evidence="1" id="KW-0812">Transmembrane</keyword>
<organism evidence="2 3">
    <name type="scientific">Meganyctiphanes norvegica</name>
    <name type="common">Northern krill</name>
    <name type="synonym">Thysanopoda norvegica</name>
    <dbReference type="NCBI Taxonomy" id="48144"/>
    <lineage>
        <taxon>Eukaryota</taxon>
        <taxon>Metazoa</taxon>
        <taxon>Ecdysozoa</taxon>
        <taxon>Arthropoda</taxon>
        <taxon>Crustacea</taxon>
        <taxon>Multicrustacea</taxon>
        <taxon>Malacostraca</taxon>
        <taxon>Eumalacostraca</taxon>
        <taxon>Eucarida</taxon>
        <taxon>Euphausiacea</taxon>
        <taxon>Euphausiidae</taxon>
        <taxon>Meganyctiphanes</taxon>
    </lineage>
</organism>
<feature type="transmembrane region" description="Helical" evidence="1">
    <location>
        <begin position="148"/>
        <end position="178"/>
    </location>
</feature>
<keyword evidence="1" id="KW-1133">Transmembrane helix</keyword>
<accession>A0AAV2Q585</accession>
<keyword evidence="1" id="KW-0472">Membrane</keyword>
<dbReference type="Proteomes" id="UP001497623">
    <property type="component" value="Unassembled WGS sequence"/>
</dbReference>
<name>A0AAV2Q585_MEGNR</name>
<reference evidence="2 3" key="1">
    <citation type="submission" date="2024-05" db="EMBL/GenBank/DDBJ databases">
        <authorList>
            <person name="Wallberg A."/>
        </authorList>
    </citation>
    <scope>NUCLEOTIDE SEQUENCE [LARGE SCALE GENOMIC DNA]</scope>
</reference>
<evidence type="ECO:0000313" key="3">
    <source>
        <dbReference type="Proteomes" id="UP001497623"/>
    </source>
</evidence>
<protein>
    <submittedName>
        <fullName evidence="2">Uncharacterized protein</fullName>
    </submittedName>
</protein>
<evidence type="ECO:0000256" key="1">
    <source>
        <dbReference type="SAM" id="Phobius"/>
    </source>
</evidence>
<sequence length="223" mass="23955">FPGTSNDTCPQCRKKLKYDVIDTHTPMKPKYVIAFSLLVILYLAMVGLSVYCTMLMIPGDSMYIWLYIAIIANLSILWPLLIVFIVTVGIDCCCGPRDRTGPGWMGSGCYCSGDCGAGECGGEDCGCGDCGGDCDCCGGGGGGGDECGLGICVFCLFIIVAILIAATGYLVMSLYKYYKSFSLSSKMKIVFKEEGRKLDTLAGRRVARKISKQDPKSRGPQIV</sequence>
<keyword evidence="3" id="KW-1185">Reference proteome</keyword>
<feature type="transmembrane region" description="Helical" evidence="1">
    <location>
        <begin position="31"/>
        <end position="52"/>
    </location>
</feature>
<proteinExistence type="predicted"/>
<dbReference type="AlphaFoldDB" id="A0AAV2Q585"/>
<gene>
    <name evidence="2" type="ORF">MNOR_LOCUS8709</name>
</gene>
<dbReference type="EMBL" id="CAXKWB010004084">
    <property type="protein sequence ID" value="CAL4071984.1"/>
    <property type="molecule type" value="Genomic_DNA"/>
</dbReference>
<evidence type="ECO:0000313" key="2">
    <source>
        <dbReference type="EMBL" id="CAL4071984.1"/>
    </source>
</evidence>